<feature type="chain" id="PRO_5047048161" description="Yeast cell wall synthesis Kre9/Knh1-like N-terminal domain-containing protein" evidence="4">
    <location>
        <begin position="18"/>
        <end position="242"/>
    </location>
</feature>
<feature type="signal peptide" evidence="4">
    <location>
        <begin position="1"/>
        <end position="17"/>
    </location>
</feature>
<evidence type="ECO:0000256" key="4">
    <source>
        <dbReference type="SAM" id="SignalP"/>
    </source>
</evidence>
<evidence type="ECO:0000256" key="2">
    <source>
        <dbReference type="SAM" id="MobiDB-lite"/>
    </source>
</evidence>
<organism evidence="6 7">
    <name type="scientific">Zasmidium cellare</name>
    <name type="common">Wine cellar mold</name>
    <name type="synonym">Racodium cellare</name>
    <dbReference type="NCBI Taxonomy" id="395010"/>
    <lineage>
        <taxon>Eukaryota</taxon>
        <taxon>Fungi</taxon>
        <taxon>Dikarya</taxon>
        <taxon>Ascomycota</taxon>
        <taxon>Pezizomycotina</taxon>
        <taxon>Dothideomycetes</taxon>
        <taxon>Dothideomycetidae</taxon>
        <taxon>Mycosphaerellales</taxon>
        <taxon>Mycosphaerellaceae</taxon>
        <taxon>Zasmidium</taxon>
    </lineage>
</organism>
<keyword evidence="3" id="KW-0472">Membrane</keyword>
<dbReference type="EMBL" id="JAXOVC010000001">
    <property type="protein sequence ID" value="KAK4507920.1"/>
    <property type="molecule type" value="Genomic_DNA"/>
</dbReference>
<reference evidence="6 7" key="1">
    <citation type="journal article" date="2023" name="G3 (Bethesda)">
        <title>A chromosome-level genome assembly of Zasmidium syzygii isolated from banana leaves.</title>
        <authorList>
            <person name="van Westerhoven A.C."/>
            <person name="Mehrabi R."/>
            <person name="Talebi R."/>
            <person name="Steentjes M.B.F."/>
            <person name="Corcolon B."/>
            <person name="Chong P.A."/>
            <person name="Kema G.H.J."/>
            <person name="Seidl M.F."/>
        </authorList>
    </citation>
    <scope>NUCLEOTIDE SEQUENCE [LARGE SCALE GENOMIC DNA]</scope>
    <source>
        <strain evidence="6 7">P124</strain>
    </source>
</reference>
<keyword evidence="3" id="KW-0812">Transmembrane</keyword>
<dbReference type="InterPro" id="IPR052982">
    <property type="entry name" value="SRP1/TIP1-like"/>
</dbReference>
<comment type="caution">
    <text evidence="6">The sequence shown here is derived from an EMBL/GenBank/DDBJ whole genome shotgun (WGS) entry which is preliminary data.</text>
</comment>
<keyword evidence="3" id="KW-1133">Transmembrane helix</keyword>
<feature type="compositionally biased region" description="Polar residues" evidence="2">
    <location>
        <begin position="168"/>
        <end position="178"/>
    </location>
</feature>
<sequence length="242" mass="23299">MFAKLFVAAGLAALAAAQSATLGFTSVPKDITAGQPEAIEYKAADLNSPVTIILRKGASTDLKTISTLTSSATGGKYTWTPSTSLVSGSDYALQITQGSETNYYGPFALAGGAASGSSSSASASVTSSASHSASGYPSHISSIITSASRNATTILTGTGSVGTGYPISRNTTMSRPTLSATTGASASTTGSGSSQSTGAGAGFQGSSTGSPAASSTGGAAMLTTGGSVVALVFGAVAAAVFA</sequence>
<proteinExistence type="predicted"/>
<dbReference type="InterPro" id="IPR018466">
    <property type="entry name" value="Kre9/Knh1-like_N"/>
</dbReference>
<gene>
    <name evidence="6" type="ORF">PRZ48_001655</name>
</gene>
<feature type="domain" description="Yeast cell wall synthesis Kre9/Knh1-like N-terminal" evidence="5">
    <location>
        <begin position="30"/>
        <end position="107"/>
    </location>
</feature>
<keyword evidence="1 4" id="KW-0732">Signal</keyword>
<dbReference type="PANTHER" id="PTHR40633:SF6">
    <property type="entry name" value="MATRIX PROTEIN, PUTATIVE (AFU_ORTHOLOGUE AFUA_8G05410)-RELATED"/>
    <property type="match status" value="1"/>
</dbReference>
<accession>A0ABR0F2K1</accession>
<evidence type="ECO:0000313" key="6">
    <source>
        <dbReference type="EMBL" id="KAK4507920.1"/>
    </source>
</evidence>
<dbReference type="Pfam" id="PF10342">
    <property type="entry name" value="Kre9_KNH"/>
    <property type="match status" value="1"/>
</dbReference>
<feature type="transmembrane region" description="Helical" evidence="3">
    <location>
        <begin position="219"/>
        <end position="241"/>
    </location>
</feature>
<name>A0ABR0F2K1_ZASCE</name>
<evidence type="ECO:0000256" key="1">
    <source>
        <dbReference type="ARBA" id="ARBA00022729"/>
    </source>
</evidence>
<evidence type="ECO:0000259" key="5">
    <source>
        <dbReference type="Pfam" id="PF10342"/>
    </source>
</evidence>
<evidence type="ECO:0000313" key="7">
    <source>
        <dbReference type="Proteomes" id="UP001305779"/>
    </source>
</evidence>
<keyword evidence="7" id="KW-1185">Reference proteome</keyword>
<feature type="region of interest" description="Disordered" evidence="2">
    <location>
        <begin position="165"/>
        <end position="218"/>
    </location>
</feature>
<dbReference type="Proteomes" id="UP001305779">
    <property type="component" value="Unassembled WGS sequence"/>
</dbReference>
<dbReference type="PANTHER" id="PTHR40633">
    <property type="entry name" value="MATRIX PROTEIN, PUTATIVE (AFU_ORTHOLOGUE AFUA_8G05410)-RELATED"/>
    <property type="match status" value="1"/>
</dbReference>
<feature type="compositionally biased region" description="Low complexity" evidence="2">
    <location>
        <begin position="179"/>
        <end position="218"/>
    </location>
</feature>
<protein>
    <recommendedName>
        <fullName evidence="5">Yeast cell wall synthesis Kre9/Knh1-like N-terminal domain-containing protein</fullName>
    </recommendedName>
</protein>
<evidence type="ECO:0000256" key="3">
    <source>
        <dbReference type="SAM" id="Phobius"/>
    </source>
</evidence>